<dbReference type="AlphaFoldDB" id="A0A0K1PAS6"/>
<dbReference type="Proteomes" id="UP000055590">
    <property type="component" value="Chromosome"/>
</dbReference>
<accession>A0A0K1PAS6</accession>
<reference evidence="1 2" key="1">
    <citation type="submission" date="2015-08" db="EMBL/GenBank/DDBJ databases">
        <authorList>
            <person name="Babu N.S."/>
            <person name="Beckwith C.J."/>
            <person name="Beseler K.G."/>
            <person name="Brison A."/>
            <person name="Carone J.V."/>
            <person name="Caskin T.P."/>
            <person name="Diamond M."/>
            <person name="Durham M.E."/>
            <person name="Foxe J.M."/>
            <person name="Go M."/>
            <person name="Henderson B.A."/>
            <person name="Jones I.B."/>
            <person name="McGettigan J.A."/>
            <person name="Micheletti S.J."/>
            <person name="Nasrallah M.E."/>
            <person name="Ortiz D."/>
            <person name="Piller C.R."/>
            <person name="Privatt S.R."/>
            <person name="Schneider S.L."/>
            <person name="Sharp S."/>
            <person name="Smith T.C."/>
            <person name="Stanton J.D."/>
            <person name="Ullery H.E."/>
            <person name="Wilson R.J."/>
            <person name="Serrano M.G."/>
            <person name="Buck G."/>
            <person name="Lee V."/>
            <person name="Wang Y."/>
            <person name="Carvalho R."/>
            <person name="Voegtly L."/>
            <person name="Shi R."/>
            <person name="Duckworth R."/>
            <person name="Johnson A."/>
            <person name="Loviza R."/>
            <person name="Walstead R."/>
            <person name="Shah Z."/>
            <person name="Kiflezghi M."/>
            <person name="Wade K."/>
            <person name="Ball S.L."/>
            <person name="Bradley K.W."/>
            <person name="Asai D.J."/>
            <person name="Bowman C.A."/>
            <person name="Russell D.A."/>
            <person name="Pope W.H."/>
            <person name="Jacobs-Sera D."/>
            <person name="Hendrix R.W."/>
            <person name="Hatfull G.F."/>
        </authorList>
    </citation>
    <scope>NUCLEOTIDE SEQUENCE [LARGE SCALE GENOMIC DNA]</scope>
    <source>
        <strain evidence="1 2">DSM 27710</strain>
    </source>
</reference>
<proteinExistence type="predicted"/>
<sequence>MGLIIDEPSKSRSLSPSSDARKRIWFLAPLAKKPPLLRVPG</sequence>
<name>A0A0K1PAS6_9BACT</name>
<dbReference type="STRING" id="1391653.AKJ08_0994"/>
<evidence type="ECO:0000313" key="2">
    <source>
        <dbReference type="Proteomes" id="UP000055590"/>
    </source>
</evidence>
<protein>
    <submittedName>
        <fullName evidence="1">Uncharacterized protein</fullName>
    </submittedName>
</protein>
<gene>
    <name evidence="1" type="ORF">AKJ08_0994</name>
</gene>
<dbReference type="KEGG" id="vin:AKJ08_0994"/>
<evidence type="ECO:0000313" key="1">
    <source>
        <dbReference type="EMBL" id="AKU90607.1"/>
    </source>
</evidence>
<organism evidence="1 2">
    <name type="scientific">Vulgatibacter incomptus</name>
    <dbReference type="NCBI Taxonomy" id="1391653"/>
    <lineage>
        <taxon>Bacteria</taxon>
        <taxon>Pseudomonadati</taxon>
        <taxon>Myxococcota</taxon>
        <taxon>Myxococcia</taxon>
        <taxon>Myxococcales</taxon>
        <taxon>Cystobacterineae</taxon>
        <taxon>Vulgatibacteraceae</taxon>
        <taxon>Vulgatibacter</taxon>
    </lineage>
</organism>
<dbReference type="EMBL" id="CP012332">
    <property type="protein sequence ID" value="AKU90607.1"/>
    <property type="molecule type" value="Genomic_DNA"/>
</dbReference>
<keyword evidence="2" id="KW-1185">Reference proteome</keyword>